<dbReference type="EMBL" id="JBHSFG010000084">
    <property type="protein sequence ID" value="MFC4470633.1"/>
    <property type="molecule type" value="Genomic_DNA"/>
</dbReference>
<evidence type="ECO:0000313" key="1">
    <source>
        <dbReference type="EMBL" id="MFC4470633.1"/>
    </source>
</evidence>
<evidence type="ECO:0000313" key="2">
    <source>
        <dbReference type="Proteomes" id="UP001596012"/>
    </source>
</evidence>
<gene>
    <name evidence="1" type="ORF">ACFPH6_40115</name>
</gene>
<keyword evidence="2" id="KW-1185">Reference proteome</keyword>
<reference evidence="2" key="1">
    <citation type="journal article" date="2019" name="Int. J. Syst. Evol. Microbiol.">
        <title>The Global Catalogue of Microorganisms (GCM) 10K type strain sequencing project: providing services to taxonomists for standard genome sequencing and annotation.</title>
        <authorList>
            <consortium name="The Broad Institute Genomics Platform"/>
            <consortium name="The Broad Institute Genome Sequencing Center for Infectious Disease"/>
            <person name="Wu L."/>
            <person name="Ma J."/>
        </authorList>
    </citation>
    <scope>NUCLEOTIDE SEQUENCE [LARGE SCALE GENOMIC DNA]</scope>
    <source>
        <strain evidence="2">DT43</strain>
    </source>
</reference>
<dbReference type="RefSeq" id="WP_386351625.1">
    <property type="nucleotide sequence ID" value="NZ_JBHSFG010000084.1"/>
</dbReference>
<accession>A0ABV8Z2P9</accession>
<organism evidence="1 2">
    <name type="scientific">Streptomyces xiangluensis</name>
    <dbReference type="NCBI Taxonomy" id="2665720"/>
    <lineage>
        <taxon>Bacteria</taxon>
        <taxon>Bacillati</taxon>
        <taxon>Actinomycetota</taxon>
        <taxon>Actinomycetes</taxon>
        <taxon>Kitasatosporales</taxon>
        <taxon>Streptomycetaceae</taxon>
        <taxon>Streptomyces</taxon>
    </lineage>
</organism>
<name>A0ABV8Z2P9_9ACTN</name>
<dbReference type="Proteomes" id="UP001596012">
    <property type="component" value="Unassembled WGS sequence"/>
</dbReference>
<comment type="caution">
    <text evidence="1">The sequence shown here is derived from an EMBL/GenBank/DDBJ whole genome shotgun (WGS) entry which is preliminary data.</text>
</comment>
<sequence length="99" mass="10923">MAADYYCADSENGDHIHDLSEDALFTLIGDLNDSGNTFVMIQSDEDDPAWLASVAILDEGGYETVHRDTTRPEHKVTIETDINRIAGDLTKWLAACASY</sequence>
<protein>
    <submittedName>
        <fullName evidence="1">Uncharacterized protein</fullName>
    </submittedName>
</protein>
<proteinExistence type="predicted"/>